<evidence type="ECO:0008006" key="4">
    <source>
        <dbReference type="Google" id="ProtNLM"/>
    </source>
</evidence>
<sequence>MPTKILSAQQGQAALEFAIAAPALIALAALGLEGVYLHNFQHRLHAALLQAGRAGIVHHNSPLAIKQHFERALSRTQIQQAAWQIRILSPRPSDFALLSSSTLALSNGALAVIDNDYQFLETEQAPARRAANILELELYYAYRPWHPLLRLAETLLPPSSGHPAHLNSRFVLRSEMRLPMQSHPMLWKNLTDQTVIFYDTVRTVKQVIHTRDSDSTPPIESSLPKPSSGAPPATSPQQPPVDKNVITPWQPVNPNPQHDQTSAGDALCE</sequence>
<evidence type="ECO:0000256" key="1">
    <source>
        <dbReference type="SAM" id="MobiDB-lite"/>
    </source>
</evidence>
<dbReference type="EMBL" id="JAJHNU010000001">
    <property type="protein sequence ID" value="MDN4120860.1"/>
    <property type="molecule type" value="Genomic_DNA"/>
</dbReference>
<dbReference type="RefSeq" id="WP_266124567.1">
    <property type="nucleotide sequence ID" value="NZ_JAJHNU010000001.1"/>
</dbReference>
<feature type="compositionally biased region" description="Polar residues" evidence="1">
    <location>
        <begin position="250"/>
        <end position="263"/>
    </location>
</feature>
<keyword evidence="3" id="KW-1185">Reference proteome</keyword>
<name>A0ABT8EIA8_9BURK</name>
<dbReference type="Proteomes" id="UP001168613">
    <property type="component" value="Unassembled WGS sequence"/>
</dbReference>
<protein>
    <recommendedName>
        <fullName evidence="4">Pilus assembly protein</fullName>
    </recommendedName>
</protein>
<reference evidence="2" key="1">
    <citation type="submission" date="2021-11" db="EMBL/GenBank/DDBJ databases">
        <title>Draft genome sequence of Alcaligenes endophyticus type strain CCUG 75668T.</title>
        <authorList>
            <person name="Salva-Serra F."/>
            <person name="Duran R.E."/>
            <person name="Seeger M."/>
            <person name="Moore E.R.B."/>
            <person name="Jaen-Luchoro D."/>
        </authorList>
    </citation>
    <scope>NUCLEOTIDE SEQUENCE</scope>
    <source>
        <strain evidence="2">CCUG 75668</strain>
    </source>
</reference>
<gene>
    <name evidence="2" type="ORF">LMS43_06140</name>
</gene>
<organism evidence="2 3">
    <name type="scientific">Alcaligenes endophyticus</name>
    <dbReference type="NCBI Taxonomy" id="1929088"/>
    <lineage>
        <taxon>Bacteria</taxon>
        <taxon>Pseudomonadati</taxon>
        <taxon>Pseudomonadota</taxon>
        <taxon>Betaproteobacteria</taxon>
        <taxon>Burkholderiales</taxon>
        <taxon>Alcaligenaceae</taxon>
        <taxon>Alcaligenes</taxon>
    </lineage>
</organism>
<comment type="caution">
    <text evidence="2">The sequence shown here is derived from an EMBL/GenBank/DDBJ whole genome shotgun (WGS) entry which is preliminary data.</text>
</comment>
<accession>A0ABT8EIA8</accession>
<proteinExistence type="predicted"/>
<evidence type="ECO:0000313" key="2">
    <source>
        <dbReference type="EMBL" id="MDN4120860.1"/>
    </source>
</evidence>
<evidence type="ECO:0000313" key="3">
    <source>
        <dbReference type="Proteomes" id="UP001168613"/>
    </source>
</evidence>
<feature type="region of interest" description="Disordered" evidence="1">
    <location>
        <begin position="209"/>
        <end position="269"/>
    </location>
</feature>